<evidence type="ECO:0000313" key="4">
    <source>
        <dbReference type="EMBL" id="OIP83001.1"/>
    </source>
</evidence>
<dbReference type="GO" id="GO:0003677">
    <property type="term" value="F:DNA binding"/>
    <property type="evidence" value="ECO:0007669"/>
    <property type="project" value="InterPro"/>
</dbReference>
<accession>A0A1J5HCQ3</accession>
<dbReference type="EMBL" id="MNZM01000098">
    <property type="protein sequence ID" value="OIP83001.1"/>
    <property type="molecule type" value="Genomic_DNA"/>
</dbReference>
<dbReference type="InterPro" id="IPR002941">
    <property type="entry name" value="DNA_methylase_N4/N6"/>
</dbReference>
<protein>
    <submittedName>
        <fullName evidence="4">Restriction endonuclease subunit M</fullName>
    </submittedName>
</protein>
<proteinExistence type="predicted"/>
<evidence type="ECO:0000256" key="1">
    <source>
        <dbReference type="ARBA" id="ARBA00022603"/>
    </source>
</evidence>
<dbReference type="Pfam" id="PF01555">
    <property type="entry name" value="N6_N4_Mtase"/>
    <property type="match status" value="1"/>
</dbReference>
<keyword evidence="4" id="KW-0255">Endonuclease</keyword>
<feature type="domain" description="DNA methylase N-4/N-6" evidence="3">
    <location>
        <begin position="32"/>
        <end position="167"/>
    </location>
</feature>
<sequence>MAVAQDLITLKEASQWASNFLCRDINESNISYLIQYGKVKKYGNDGSTLIKVNDLKNYYSVNGKREIDWKKKLGSDLNWSLSFDNLRESDTTKHVHRLHPYKGKFIPQLVEYFIDDHIDSFKKSVFFKKTDIILDPFAGSGTTLVQANELGINSIGIDVSRFNCMIAETKLLDYDLVSLENEAKNINQAISNYESVENISAFEKDLMLNLSSFNNSYFPSPEYKYKIFQKQIDENKFALEKEKEFLKIYNDLVKKYNVKLNNFSSKNFLDMWYIKNIREEINFAFDQVRKIKDIKNKKIFAVILSRTIRSCRATTHSDLATLKEPQTTTYYCWKHKKICKPLFSIKGWFERYAFDTLSRLNTFKRLKTDAFSLIIPADSRTIDLFKEVKKRNQKFSELFQKNKIKGIFSSPPYVGQIDYHEQHAYAYDLFGFKRQDELEIGPLYKGQGLEAQKSYVDGISNVLINCKKNLANDFDIFLVANDKYNLYPIIAEKSGLKIVEQFKRPVLNRTERDKSPYSEIIFHLKSHS</sequence>
<dbReference type="GO" id="GO:0032259">
    <property type="term" value="P:methylation"/>
    <property type="evidence" value="ECO:0007669"/>
    <property type="project" value="UniProtKB-KW"/>
</dbReference>
<gene>
    <name evidence="4" type="ORF">AUK04_03935</name>
</gene>
<keyword evidence="4" id="KW-0540">Nuclease</keyword>
<organism evidence="4 5">
    <name type="scientific">Candidatus Roizmanbacteria bacterium CG2_30_33_16</name>
    <dbReference type="NCBI Taxonomy" id="1805340"/>
    <lineage>
        <taxon>Bacteria</taxon>
        <taxon>Candidatus Roizmaniibacteriota</taxon>
    </lineage>
</organism>
<keyword evidence="1" id="KW-0489">Methyltransferase</keyword>
<dbReference type="InterPro" id="IPR029063">
    <property type="entry name" value="SAM-dependent_MTases_sf"/>
</dbReference>
<evidence type="ECO:0000259" key="3">
    <source>
        <dbReference type="Pfam" id="PF01555"/>
    </source>
</evidence>
<name>A0A1J5HCQ3_9BACT</name>
<dbReference type="AlphaFoldDB" id="A0A1J5HCQ3"/>
<dbReference type="SUPFAM" id="SSF53335">
    <property type="entry name" value="S-adenosyl-L-methionine-dependent methyltransferases"/>
    <property type="match status" value="3"/>
</dbReference>
<keyword evidence="4" id="KW-0378">Hydrolase</keyword>
<dbReference type="GO" id="GO:0004519">
    <property type="term" value="F:endonuclease activity"/>
    <property type="evidence" value="ECO:0007669"/>
    <property type="project" value="UniProtKB-KW"/>
</dbReference>
<evidence type="ECO:0000256" key="2">
    <source>
        <dbReference type="ARBA" id="ARBA00022679"/>
    </source>
</evidence>
<reference evidence="4 5" key="1">
    <citation type="journal article" date="2016" name="Environ. Microbiol.">
        <title>Genomic resolution of a cold subsurface aquifer community provides metabolic insights for novel microbes adapted to high CO concentrations.</title>
        <authorList>
            <person name="Probst A.J."/>
            <person name="Castelle C.J."/>
            <person name="Singh A."/>
            <person name="Brown C.T."/>
            <person name="Anantharaman K."/>
            <person name="Sharon I."/>
            <person name="Hug L.A."/>
            <person name="Burstein D."/>
            <person name="Emerson J.B."/>
            <person name="Thomas B.C."/>
            <person name="Banfield J.F."/>
        </authorList>
    </citation>
    <scope>NUCLEOTIDE SEQUENCE [LARGE SCALE GENOMIC DNA]</scope>
    <source>
        <strain evidence="4">CG2_30_33_16</strain>
    </source>
</reference>
<dbReference type="Proteomes" id="UP000183758">
    <property type="component" value="Unassembled WGS sequence"/>
</dbReference>
<comment type="caution">
    <text evidence="4">The sequence shown here is derived from an EMBL/GenBank/DDBJ whole genome shotgun (WGS) entry which is preliminary data.</text>
</comment>
<dbReference type="Gene3D" id="3.40.50.150">
    <property type="entry name" value="Vaccinia Virus protein VP39"/>
    <property type="match status" value="2"/>
</dbReference>
<evidence type="ECO:0000313" key="5">
    <source>
        <dbReference type="Proteomes" id="UP000183758"/>
    </source>
</evidence>
<keyword evidence="2" id="KW-0808">Transferase</keyword>
<dbReference type="GO" id="GO:0008170">
    <property type="term" value="F:N-methyltransferase activity"/>
    <property type="evidence" value="ECO:0007669"/>
    <property type="project" value="InterPro"/>
</dbReference>